<evidence type="ECO:0000313" key="2">
    <source>
        <dbReference type="EMBL" id="KAJ3225299.1"/>
    </source>
</evidence>
<organism evidence="2 3">
    <name type="scientific">Clydaea vesicula</name>
    <dbReference type="NCBI Taxonomy" id="447962"/>
    <lineage>
        <taxon>Eukaryota</taxon>
        <taxon>Fungi</taxon>
        <taxon>Fungi incertae sedis</taxon>
        <taxon>Chytridiomycota</taxon>
        <taxon>Chytridiomycota incertae sedis</taxon>
        <taxon>Chytridiomycetes</taxon>
        <taxon>Lobulomycetales</taxon>
        <taxon>Lobulomycetaceae</taxon>
        <taxon>Clydaea</taxon>
    </lineage>
</organism>
<dbReference type="EMBL" id="JADGJW010000065">
    <property type="protein sequence ID" value="KAJ3225299.1"/>
    <property type="molecule type" value="Genomic_DNA"/>
</dbReference>
<keyword evidence="3" id="KW-1185">Reference proteome</keyword>
<dbReference type="Proteomes" id="UP001211065">
    <property type="component" value="Unassembled WGS sequence"/>
</dbReference>
<dbReference type="AlphaFoldDB" id="A0AAD5XY09"/>
<comment type="caution">
    <text evidence="2">The sequence shown here is derived from an EMBL/GenBank/DDBJ whole genome shotgun (WGS) entry which is preliminary data.</text>
</comment>
<sequence>MFSTKVNNSGNKRSKLKIFIFGSITLGISFIIARLYNKRHENLLELPETVLVHLKNLKNKESDELHYLNALEEVDAVLGDSSVERFKLVHQFYYFYLIHKKYDDAIKLLFLNWLKLLKIQNAEINNLHLVTSRYKDSVAQAKIESVSNSILKNSNSFIGMEKKETEVKSTYLDVINKLGYFNSFSCNLATTFWKINNIDAATLILEWNLRYLLGYPSNVLTLIERIESTFGDNKILNSEKLESINLLKSKNAFEKYLKKRNLNFFGYTKELQEKNLENFNTFRNKHFQYFFEHAPNFDVLISEERITALKNYFSEIRSKVKKEEDNFKVKDMLSRKDNLYKALRSEFIQYNFLPEKLNPIFKHFSVDFTNALNLVLHIKYLYDNLEDDCVLNVISIGQDLLQNDRVRFEEEREVQFLNNSKMNLKNEDKVYINKSNTSESNLRLLKSQILLNKCDFENALINLNEDLKFLNSLKVDDSAAKYLFSRKEYFSLIYLGVIYLAKGDKEKSLECFKKAKSITSTLNDLSLHKRCEGYIQDITNLPP</sequence>
<gene>
    <name evidence="2" type="ORF">HK099_007034</name>
</gene>
<keyword evidence="1" id="KW-1133">Transmembrane helix</keyword>
<keyword evidence="1" id="KW-0472">Membrane</keyword>
<reference evidence="2" key="1">
    <citation type="submission" date="2020-05" db="EMBL/GenBank/DDBJ databases">
        <title>Phylogenomic resolution of chytrid fungi.</title>
        <authorList>
            <person name="Stajich J.E."/>
            <person name="Amses K."/>
            <person name="Simmons R."/>
            <person name="Seto K."/>
            <person name="Myers J."/>
            <person name="Bonds A."/>
            <person name="Quandt C.A."/>
            <person name="Barry K."/>
            <person name="Liu P."/>
            <person name="Grigoriev I."/>
            <person name="Longcore J.E."/>
            <person name="James T.Y."/>
        </authorList>
    </citation>
    <scope>NUCLEOTIDE SEQUENCE</scope>
    <source>
        <strain evidence="2">JEL0476</strain>
    </source>
</reference>
<proteinExistence type="predicted"/>
<evidence type="ECO:0000256" key="1">
    <source>
        <dbReference type="SAM" id="Phobius"/>
    </source>
</evidence>
<dbReference type="InterPro" id="IPR011990">
    <property type="entry name" value="TPR-like_helical_dom_sf"/>
</dbReference>
<name>A0AAD5XY09_9FUNG</name>
<feature type="transmembrane region" description="Helical" evidence="1">
    <location>
        <begin position="18"/>
        <end position="36"/>
    </location>
</feature>
<keyword evidence="1" id="KW-0812">Transmembrane</keyword>
<evidence type="ECO:0000313" key="3">
    <source>
        <dbReference type="Proteomes" id="UP001211065"/>
    </source>
</evidence>
<dbReference type="SUPFAM" id="SSF48452">
    <property type="entry name" value="TPR-like"/>
    <property type="match status" value="1"/>
</dbReference>
<protein>
    <submittedName>
        <fullName evidence="2">Uncharacterized protein</fullName>
    </submittedName>
</protein>
<accession>A0AAD5XY09</accession>